<dbReference type="OrthoDB" id="5510598at2"/>
<dbReference type="STRING" id="1192034.CAP_6377"/>
<reference evidence="1 2" key="1">
    <citation type="submission" date="2013-05" db="EMBL/GenBank/DDBJ databases">
        <title>Genome assembly of Chondromyces apiculatus DSM 436.</title>
        <authorList>
            <person name="Sharma G."/>
            <person name="Khatri I."/>
            <person name="Kaur C."/>
            <person name="Mayilraj S."/>
            <person name="Subramanian S."/>
        </authorList>
    </citation>
    <scope>NUCLEOTIDE SEQUENCE [LARGE SCALE GENOMIC DNA]</scope>
    <source>
        <strain evidence="1 2">DSM 436</strain>
    </source>
</reference>
<name>A0A017T125_9BACT</name>
<evidence type="ECO:0000313" key="2">
    <source>
        <dbReference type="Proteomes" id="UP000019678"/>
    </source>
</evidence>
<gene>
    <name evidence="1" type="ORF">CAP_6377</name>
</gene>
<sequence length="482" mass="52803">MMLLLVVLAVLLVVFAPWLITRWVLIPLGLPRFAYYMATLADWTFLADRRGGAVLAGAWALCRRPAGDEALAGWLERKLLGVEKPGPEGEALQVAWLVARALMALRRGDLRRLRMLFEVQELSTGFETLRGAGIGAMGLLAAYRGDLAGARALLESLEHVDARACPRLAGEVALRWLAADAAARGAWSEVSALCAVGWRGGRDVALLGAVAARLLDAEGAPGDVGLWARWLLAPRRRATLALVQRALRPRLERGPQVEAPKVRGVVREGDRWGHAVALHAALLLRGEGGVNGEDLRRLGGAWDAVFEDEAARAEVEERARAIGASGAQAAIEGLRSSAVEDLVALVQAARIPHEQWDDLGEMLRRANRQLRSDLLAELELTVERLRRRVDEARALPAIDEWREWIALKGRYEQAAALVGMELRRLSFPRMNVEVCHLAVWLFNVRGQRALANAMFRWLLAEAEAVGDERAAARARDNLACGV</sequence>
<dbReference type="EMBL" id="ASRX01000053">
    <property type="protein sequence ID" value="EYF02954.1"/>
    <property type="molecule type" value="Genomic_DNA"/>
</dbReference>
<comment type="caution">
    <text evidence="1">The sequence shown here is derived from an EMBL/GenBank/DDBJ whole genome shotgun (WGS) entry which is preliminary data.</text>
</comment>
<keyword evidence="2" id="KW-1185">Reference proteome</keyword>
<dbReference type="AlphaFoldDB" id="A0A017T125"/>
<dbReference type="RefSeq" id="WP_156041227.1">
    <property type="nucleotide sequence ID" value="NZ_ASRX01000053.1"/>
</dbReference>
<proteinExistence type="predicted"/>
<organism evidence="1 2">
    <name type="scientific">Chondromyces apiculatus DSM 436</name>
    <dbReference type="NCBI Taxonomy" id="1192034"/>
    <lineage>
        <taxon>Bacteria</taxon>
        <taxon>Pseudomonadati</taxon>
        <taxon>Myxococcota</taxon>
        <taxon>Polyangia</taxon>
        <taxon>Polyangiales</taxon>
        <taxon>Polyangiaceae</taxon>
        <taxon>Chondromyces</taxon>
    </lineage>
</organism>
<dbReference type="Proteomes" id="UP000019678">
    <property type="component" value="Unassembled WGS sequence"/>
</dbReference>
<evidence type="ECO:0000313" key="1">
    <source>
        <dbReference type="EMBL" id="EYF02954.1"/>
    </source>
</evidence>
<dbReference type="eggNOG" id="ENOG5030TH9">
    <property type="taxonomic scope" value="Bacteria"/>
</dbReference>
<protein>
    <submittedName>
        <fullName evidence="1">Uncharacterized protein</fullName>
    </submittedName>
</protein>
<accession>A0A017T125</accession>